<dbReference type="GO" id="GO:0051011">
    <property type="term" value="F:microtubule minus-end binding"/>
    <property type="evidence" value="ECO:0007669"/>
    <property type="project" value="TreeGrafter"/>
</dbReference>
<dbReference type="InterPro" id="IPR007259">
    <property type="entry name" value="GCP"/>
</dbReference>
<dbReference type="Gene3D" id="1.20.120.1900">
    <property type="entry name" value="Gamma-tubulin complex, C-terminal domain"/>
    <property type="match status" value="1"/>
</dbReference>
<feature type="domain" description="Gamma tubulin complex component C-terminal" evidence="6">
    <location>
        <begin position="325"/>
        <end position="629"/>
    </location>
</feature>
<dbReference type="GO" id="GO:0000922">
    <property type="term" value="C:spindle pole"/>
    <property type="evidence" value="ECO:0007669"/>
    <property type="project" value="InterPro"/>
</dbReference>
<evidence type="ECO:0000256" key="2">
    <source>
        <dbReference type="ARBA" id="ARBA00010337"/>
    </source>
</evidence>
<dbReference type="InterPro" id="IPR042241">
    <property type="entry name" value="GCP_C_sf"/>
</dbReference>
<comment type="subcellular location">
    <subcellularLocation>
        <location evidence="1">Cytoplasm</location>
        <location evidence="1">Cytoskeleton</location>
    </subcellularLocation>
</comment>
<evidence type="ECO:0000259" key="6">
    <source>
        <dbReference type="Pfam" id="PF04130"/>
    </source>
</evidence>
<dbReference type="Proteomes" id="UP000179807">
    <property type="component" value="Unassembled WGS sequence"/>
</dbReference>
<dbReference type="GO" id="GO:0031122">
    <property type="term" value="P:cytoplasmic microtubule organization"/>
    <property type="evidence" value="ECO:0007669"/>
    <property type="project" value="TreeGrafter"/>
</dbReference>
<dbReference type="PANTHER" id="PTHR19302">
    <property type="entry name" value="GAMMA TUBULIN COMPLEX PROTEIN"/>
    <property type="match status" value="1"/>
</dbReference>
<reference evidence="8" key="1">
    <citation type="submission" date="2016-10" db="EMBL/GenBank/DDBJ databases">
        <authorList>
            <person name="Benchimol M."/>
            <person name="Almeida L.G."/>
            <person name="Vasconcelos A.T."/>
            <person name="Perreira-Neves A."/>
            <person name="Rosa I.A."/>
            <person name="Tasca T."/>
            <person name="Bogo M.R."/>
            <person name="de Souza W."/>
        </authorList>
    </citation>
    <scope>NUCLEOTIDE SEQUENCE [LARGE SCALE GENOMIC DNA]</scope>
    <source>
        <strain evidence="8">K</strain>
    </source>
</reference>
<organism evidence="8 9">
    <name type="scientific">Tritrichomonas foetus</name>
    <dbReference type="NCBI Taxonomy" id="1144522"/>
    <lineage>
        <taxon>Eukaryota</taxon>
        <taxon>Metamonada</taxon>
        <taxon>Parabasalia</taxon>
        <taxon>Tritrichomonadida</taxon>
        <taxon>Tritrichomonadidae</taxon>
        <taxon>Tritrichomonas</taxon>
    </lineage>
</organism>
<gene>
    <name evidence="8" type="ORF">TRFO_02497</name>
</gene>
<dbReference type="PANTHER" id="PTHR19302:SF13">
    <property type="entry name" value="GAMMA-TUBULIN COMPLEX COMPONENT 2"/>
    <property type="match status" value="1"/>
</dbReference>
<name>A0A1J4L634_9EUKA</name>
<dbReference type="GO" id="GO:0043015">
    <property type="term" value="F:gamma-tubulin binding"/>
    <property type="evidence" value="ECO:0007669"/>
    <property type="project" value="InterPro"/>
</dbReference>
<evidence type="ECO:0000256" key="5">
    <source>
        <dbReference type="ARBA" id="ARBA00023212"/>
    </source>
</evidence>
<evidence type="ECO:0000256" key="3">
    <source>
        <dbReference type="ARBA" id="ARBA00022490"/>
    </source>
</evidence>
<dbReference type="Pfam" id="PF04130">
    <property type="entry name" value="GCP_C_terminal"/>
    <property type="match status" value="1"/>
</dbReference>
<proteinExistence type="inferred from homology"/>
<dbReference type="AlphaFoldDB" id="A0A1J4L634"/>
<keyword evidence="5" id="KW-0206">Cytoskeleton</keyword>
<dbReference type="EMBL" id="MLAK01000002">
    <property type="protein sequence ID" value="OHT17476.1"/>
    <property type="molecule type" value="Genomic_DNA"/>
</dbReference>
<evidence type="ECO:0000256" key="4">
    <source>
        <dbReference type="ARBA" id="ARBA00022701"/>
    </source>
</evidence>
<evidence type="ECO:0000256" key="1">
    <source>
        <dbReference type="ARBA" id="ARBA00004245"/>
    </source>
</evidence>
<dbReference type="InterPro" id="IPR040457">
    <property type="entry name" value="GCP_C"/>
</dbReference>
<dbReference type="GO" id="GO:0051225">
    <property type="term" value="P:spindle assembly"/>
    <property type="evidence" value="ECO:0007669"/>
    <property type="project" value="TreeGrafter"/>
</dbReference>
<dbReference type="GeneID" id="94825425"/>
<keyword evidence="3" id="KW-0963">Cytoplasm</keyword>
<dbReference type="Pfam" id="PF17681">
    <property type="entry name" value="GCP_N_terminal"/>
    <property type="match status" value="1"/>
</dbReference>
<comment type="caution">
    <text evidence="8">The sequence shown here is derived from an EMBL/GenBank/DDBJ whole genome shotgun (WGS) entry which is preliminary data.</text>
</comment>
<dbReference type="RefSeq" id="XP_068370612.1">
    <property type="nucleotide sequence ID" value="XM_068490721.1"/>
</dbReference>
<dbReference type="GO" id="GO:0051321">
    <property type="term" value="P:meiotic cell cycle"/>
    <property type="evidence" value="ECO:0007669"/>
    <property type="project" value="TreeGrafter"/>
</dbReference>
<evidence type="ECO:0000313" key="8">
    <source>
        <dbReference type="EMBL" id="OHT17476.1"/>
    </source>
</evidence>
<keyword evidence="9" id="KW-1185">Reference proteome</keyword>
<dbReference type="VEuPathDB" id="TrichDB:TRFO_02497"/>
<dbReference type="InterPro" id="IPR041470">
    <property type="entry name" value="GCP_N"/>
</dbReference>
<keyword evidence="4" id="KW-0493">Microtubule</keyword>
<feature type="domain" description="Gamma tubulin complex component protein N-terminal" evidence="7">
    <location>
        <begin position="44"/>
        <end position="319"/>
    </location>
</feature>
<dbReference type="GO" id="GO:0007020">
    <property type="term" value="P:microtubule nucleation"/>
    <property type="evidence" value="ECO:0007669"/>
    <property type="project" value="InterPro"/>
</dbReference>
<comment type="similarity">
    <text evidence="2">Belongs to the TUBGCP family.</text>
</comment>
<accession>A0A1J4L634</accession>
<dbReference type="GO" id="GO:0005874">
    <property type="term" value="C:microtubule"/>
    <property type="evidence" value="ECO:0007669"/>
    <property type="project" value="UniProtKB-KW"/>
</dbReference>
<dbReference type="GO" id="GO:0000930">
    <property type="term" value="C:gamma-tubulin complex"/>
    <property type="evidence" value="ECO:0007669"/>
    <property type="project" value="TreeGrafter"/>
</dbReference>
<sequence length="635" mass="73638">MDQIVLPAWLENDKVLIISSEREDVYKDSQVIQFPPDAEDKIVVKDLLYCLVGGTGRYMKPDKTGKYVISCRMKLSNQDSVEQVLRVCDDFALIHQYSEGHFAFENGRITHAICAALRTVTSEYIQMIAKLEAYKGLTLPILAANLEAPGQLLRVLALLITELEKQRGCQALSIINTYLSSFRGSQQIRKLIHFIFESASVPLLSFVEKWIYNGEIDDPFHEFFIEVNDKISPTFCGIDYESKFWDERFRLVKERLPNGVFLSKNAVDKILTAGKSISVLTICGLKMQKPPKLTLQSLQRETVLDNAQIDASIKLIDSLRGKYQLMKYINMFHNVLLCARGDWLSKFLKVAAPTMSQPKDHIHIPGLNTTLKMSLPDGTFDIFYTVIENELVFDQVQRFHNASILNPTGHGAPKTKLYSLATSWEYLNVYSKLEWPLSLVFNSTVLRKYQLLFRTILMWRRLEKKFVKLWHQCHSIREIEKIRYAIQLFITAYIGFISTLVIHPQWSRFKENVTKFKSLDQLFKMHEEALDASIKGFFLIDQQLVKKMTTIGYICFQFIDETEKWSKSVQSELIDVQEKLQLAQPLFMLYEAFEKSVRSLINELNNMANREANDIYSDFVNWININDFYFHNIVY</sequence>
<dbReference type="GO" id="GO:0000278">
    <property type="term" value="P:mitotic cell cycle"/>
    <property type="evidence" value="ECO:0007669"/>
    <property type="project" value="TreeGrafter"/>
</dbReference>
<evidence type="ECO:0000259" key="7">
    <source>
        <dbReference type="Pfam" id="PF17681"/>
    </source>
</evidence>
<protein>
    <submittedName>
        <fullName evidence="8">Spc97</fullName>
    </submittedName>
</protein>
<evidence type="ECO:0000313" key="9">
    <source>
        <dbReference type="Proteomes" id="UP000179807"/>
    </source>
</evidence>
<dbReference type="OrthoDB" id="2192946at2759"/>